<dbReference type="EMBL" id="SZWE01000002">
    <property type="protein sequence ID" value="MRU16984.1"/>
    <property type="molecule type" value="Genomic_DNA"/>
</dbReference>
<evidence type="ECO:0000313" key="2">
    <source>
        <dbReference type="EMBL" id="MRU16984.1"/>
    </source>
</evidence>
<organism evidence="2 3">
    <name type="scientific">Roseovarius bejariae</name>
    <dbReference type="NCBI Taxonomy" id="2576383"/>
    <lineage>
        <taxon>Bacteria</taxon>
        <taxon>Pseudomonadati</taxon>
        <taxon>Pseudomonadota</taxon>
        <taxon>Alphaproteobacteria</taxon>
        <taxon>Rhodobacterales</taxon>
        <taxon>Roseobacteraceae</taxon>
        <taxon>Roseovarius</taxon>
    </lineage>
</organism>
<protein>
    <submittedName>
        <fullName evidence="2">DUF2163 domain-containing protein</fullName>
    </submittedName>
</protein>
<comment type="caution">
    <text evidence="2">The sequence shown here is derived from an EMBL/GenBank/DDBJ whole genome shotgun (WGS) entry which is preliminary data.</text>
</comment>
<sequence>MSGLHEGLKAHLATGVTTTCRCWAVTRSDGVTLGFTDHDCGLAFEGITFKADTGLSSLALQQSTGLSVDNTEALGALSDAAIREADIEAGRYDGAEVRAWLVNWADVRARQLQFRGSIGELRRAGGAFEAELRGLTDVLNRPVGRVYQKPCTAVLGDVACGFDVTTPGYFAEGVVEEVEERRVFRFAELAGFAPAWFRHGVLRIESGDAQGLSGAIKSDVQESDARVIELWEPLRAPTRPGDALRLTAGCDKRGESCRFKFNNYLNFQGFPDIPGDDWTISDPARAGRLDGGSRR</sequence>
<evidence type="ECO:0000259" key="1">
    <source>
        <dbReference type="Pfam" id="PF09356"/>
    </source>
</evidence>
<dbReference type="Pfam" id="PF09931">
    <property type="entry name" value="Phage_phiJL001_Gp84_N"/>
    <property type="match status" value="1"/>
</dbReference>
<keyword evidence="3" id="KW-1185">Reference proteome</keyword>
<gene>
    <name evidence="2" type="ORF">FDP25_16190</name>
</gene>
<dbReference type="NCBIfam" id="TIGR02218">
    <property type="entry name" value="phg_TIGR02218"/>
    <property type="match status" value="1"/>
</dbReference>
<dbReference type="RefSeq" id="WP_154154773.1">
    <property type="nucleotide sequence ID" value="NZ_SZWE01000002.1"/>
</dbReference>
<feature type="domain" description="Bacteriophage phiJL001 Gp84 C-terminal" evidence="1">
    <location>
        <begin position="196"/>
        <end position="277"/>
    </location>
</feature>
<evidence type="ECO:0000313" key="3">
    <source>
        <dbReference type="Proteomes" id="UP000564704"/>
    </source>
</evidence>
<proteinExistence type="predicted"/>
<accession>A0A844D485</accession>
<dbReference type="AlphaFoldDB" id="A0A844D485"/>
<dbReference type="InterPro" id="IPR018964">
    <property type="entry name" value="Phage_phiJL001_Gp84_C"/>
</dbReference>
<reference evidence="2 3" key="1">
    <citation type="submission" date="2019-05" db="EMBL/GenBank/DDBJ databases">
        <title>Roseovarius bejariae sp. nov., a moderately halophylic bacterium isolated from a saline soil in Rambla Salada (Murcia).</title>
        <authorList>
            <person name="Castro D.J."/>
            <person name="Gomez-Altuve A."/>
            <person name="Reina J.C."/>
            <person name="Rodriguez M."/>
            <person name="Sampedro I."/>
            <person name="Llamas I."/>
            <person name="Martinez-Checa F."/>
        </authorList>
    </citation>
    <scope>NUCLEOTIDE SEQUENCE [LARGE SCALE GENOMIC DNA]</scope>
    <source>
        <strain evidence="2 3">A21</strain>
    </source>
</reference>
<dbReference type="Pfam" id="PF09356">
    <property type="entry name" value="Phage_BR0599"/>
    <property type="match status" value="1"/>
</dbReference>
<name>A0A844D485_9RHOB</name>
<dbReference type="InterPro" id="IPR011928">
    <property type="entry name" value="Phage_phiJL001_Gp84"/>
</dbReference>
<dbReference type="Proteomes" id="UP000564704">
    <property type="component" value="Unassembled WGS sequence"/>
</dbReference>
<dbReference type="OrthoDB" id="1633386at2"/>